<dbReference type="Proteomes" id="UP000248961">
    <property type="component" value="Unassembled WGS sequence"/>
</dbReference>
<dbReference type="PANTHER" id="PTHR28256">
    <property type="entry name" value="RIBONUCLEASES P/MRP PROTEIN SUBUNIT POP7"/>
    <property type="match status" value="1"/>
</dbReference>
<accession>A0A395HR65</accession>
<dbReference type="GO" id="GO:0034965">
    <property type="term" value="P:intronic box C/D snoRNA processing"/>
    <property type="evidence" value="ECO:0007669"/>
    <property type="project" value="TreeGrafter"/>
</dbReference>
<dbReference type="GO" id="GO:0004526">
    <property type="term" value="F:ribonuclease P activity"/>
    <property type="evidence" value="ECO:0007669"/>
    <property type="project" value="TreeGrafter"/>
</dbReference>
<dbReference type="Gene3D" id="3.30.110.20">
    <property type="entry name" value="Alba-like domain"/>
    <property type="match status" value="1"/>
</dbReference>
<proteinExistence type="predicted"/>
<comment type="subcellular location">
    <subcellularLocation>
        <location evidence="1">Nucleus</location>
    </subcellularLocation>
</comment>
<dbReference type="RefSeq" id="XP_025549461.1">
    <property type="nucleotide sequence ID" value="XM_025698486.1"/>
</dbReference>
<dbReference type="GO" id="GO:0006364">
    <property type="term" value="P:rRNA processing"/>
    <property type="evidence" value="ECO:0007669"/>
    <property type="project" value="TreeGrafter"/>
</dbReference>
<evidence type="ECO:0000256" key="1">
    <source>
        <dbReference type="ARBA" id="ARBA00004123"/>
    </source>
</evidence>
<evidence type="ECO:0000256" key="2">
    <source>
        <dbReference type="ARBA" id="ARBA00022694"/>
    </source>
</evidence>
<protein>
    <submittedName>
        <fullName evidence="5">Uncharacterized protein</fullName>
    </submittedName>
</protein>
<dbReference type="GO" id="GO:0005655">
    <property type="term" value="C:nucleolar ribonuclease P complex"/>
    <property type="evidence" value="ECO:0007669"/>
    <property type="project" value="InterPro"/>
</dbReference>
<dbReference type="PANTHER" id="PTHR28256:SF1">
    <property type="entry name" value="RIBONUCLEASES P_MRP PROTEIN SUBUNIT POP7"/>
    <property type="match status" value="1"/>
</dbReference>
<dbReference type="InterPro" id="IPR014612">
    <property type="entry name" value="Pop7/Rpp20"/>
</dbReference>
<evidence type="ECO:0000313" key="5">
    <source>
        <dbReference type="EMBL" id="RAL10307.1"/>
    </source>
</evidence>
<dbReference type="InterPro" id="IPR036882">
    <property type="entry name" value="Alba-like_dom_sf"/>
</dbReference>
<dbReference type="STRING" id="1450537.A0A395HR65"/>
<feature type="region of interest" description="Disordered" evidence="4">
    <location>
        <begin position="1"/>
        <end position="32"/>
    </location>
</feature>
<feature type="compositionally biased region" description="Polar residues" evidence="4">
    <location>
        <begin position="89"/>
        <end position="102"/>
    </location>
</feature>
<dbReference type="GO" id="GO:0000294">
    <property type="term" value="P:nuclear-transcribed mRNA catabolic process, RNase MRP-dependent"/>
    <property type="evidence" value="ECO:0007669"/>
    <property type="project" value="TreeGrafter"/>
</dbReference>
<dbReference type="GO" id="GO:0003723">
    <property type="term" value="F:RNA binding"/>
    <property type="evidence" value="ECO:0007669"/>
    <property type="project" value="TreeGrafter"/>
</dbReference>
<feature type="compositionally biased region" description="Low complexity" evidence="4">
    <location>
        <begin position="1"/>
        <end position="12"/>
    </location>
</feature>
<feature type="compositionally biased region" description="Basic and acidic residues" evidence="4">
    <location>
        <begin position="235"/>
        <end position="249"/>
    </location>
</feature>
<evidence type="ECO:0000256" key="3">
    <source>
        <dbReference type="ARBA" id="ARBA00023242"/>
    </source>
</evidence>
<evidence type="ECO:0000256" key="4">
    <source>
        <dbReference type="SAM" id="MobiDB-lite"/>
    </source>
</evidence>
<name>A0A395HR65_ASPHC</name>
<organism evidence="5 6">
    <name type="scientific">Aspergillus homomorphus (strain CBS 101889)</name>
    <dbReference type="NCBI Taxonomy" id="1450537"/>
    <lineage>
        <taxon>Eukaryota</taxon>
        <taxon>Fungi</taxon>
        <taxon>Dikarya</taxon>
        <taxon>Ascomycota</taxon>
        <taxon>Pezizomycotina</taxon>
        <taxon>Eurotiomycetes</taxon>
        <taxon>Eurotiomycetidae</taxon>
        <taxon>Eurotiales</taxon>
        <taxon>Aspergillaceae</taxon>
        <taxon>Aspergillus</taxon>
        <taxon>Aspergillus subgen. Circumdati</taxon>
    </lineage>
</organism>
<keyword evidence="2" id="KW-0819">tRNA processing</keyword>
<sequence length="262" mass="28960">MPPEQPTTTTTPKPKPNHNPLHFEKKNQSMTKLPNYAKITKRPIPHPTPPTPYTALPKIIYVSTTTPKMSVVTRVQKFLRQAEKRATAALQNPSGNKRSSGHGQQGKPQAERVARVQEALRREEVHVKATGRAIPKAVAVGEWFGAPGRAEEFSVRVVTGSVLVVDDVEEDEEGRRDAVLRAERMRREVLAGVEEGSGRVLSKAALKKRRRVVKSFGLELKVEDKEGADDNGNEGDGKGEGEELPESRTRWVNMVDVVVGLK</sequence>
<feature type="region of interest" description="Disordered" evidence="4">
    <location>
        <begin position="87"/>
        <end position="111"/>
    </location>
</feature>
<dbReference type="GO" id="GO:0000172">
    <property type="term" value="C:ribonuclease MRP complex"/>
    <property type="evidence" value="ECO:0007669"/>
    <property type="project" value="InterPro"/>
</dbReference>
<dbReference type="GeneID" id="37202775"/>
<dbReference type="Pfam" id="PF12328">
    <property type="entry name" value="Rpp20"/>
    <property type="match status" value="1"/>
</dbReference>
<dbReference type="EMBL" id="KZ824296">
    <property type="protein sequence ID" value="RAL10307.1"/>
    <property type="molecule type" value="Genomic_DNA"/>
</dbReference>
<keyword evidence="6" id="KW-1185">Reference proteome</keyword>
<reference evidence="5 6" key="1">
    <citation type="submission" date="2018-02" db="EMBL/GenBank/DDBJ databases">
        <title>The genomes of Aspergillus section Nigri reveals drivers in fungal speciation.</title>
        <authorList>
            <consortium name="DOE Joint Genome Institute"/>
            <person name="Vesth T.C."/>
            <person name="Nybo J."/>
            <person name="Theobald S."/>
            <person name="Brandl J."/>
            <person name="Frisvad J.C."/>
            <person name="Nielsen K.F."/>
            <person name="Lyhne E.K."/>
            <person name="Kogle M.E."/>
            <person name="Kuo A."/>
            <person name="Riley R."/>
            <person name="Clum A."/>
            <person name="Nolan M."/>
            <person name="Lipzen A."/>
            <person name="Salamov A."/>
            <person name="Henrissat B."/>
            <person name="Wiebenga A."/>
            <person name="De vries R.P."/>
            <person name="Grigoriev I.V."/>
            <person name="Mortensen U.H."/>
            <person name="Andersen M.R."/>
            <person name="Baker S.E."/>
        </authorList>
    </citation>
    <scope>NUCLEOTIDE SEQUENCE [LARGE SCALE GENOMIC DNA]</scope>
    <source>
        <strain evidence="5 6">CBS 101889</strain>
    </source>
</reference>
<dbReference type="OrthoDB" id="5416589at2759"/>
<gene>
    <name evidence="5" type="ORF">BO97DRAFT_444744</name>
</gene>
<dbReference type="GO" id="GO:0000171">
    <property type="term" value="F:ribonuclease MRP activity"/>
    <property type="evidence" value="ECO:0007669"/>
    <property type="project" value="TreeGrafter"/>
</dbReference>
<keyword evidence="3" id="KW-0539">Nucleus</keyword>
<dbReference type="VEuPathDB" id="FungiDB:BO97DRAFT_444744"/>
<dbReference type="GO" id="GO:0001682">
    <property type="term" value="P:tRNA 5'-leader removal"/>
    <property type="evidence" value="ECO:0007669"/>
    <property type="project" value="InterPro"/>
</dbReference>
<feature type="region of interest" description="Disordered" evidence="4">
    <location>
        <begin position="223"/>
        <end position="249"/>
    </location>
</feature>
<evidence type="ECO:0000313" key="6">
    <source>
        <dbReference type="Proteomes" id="UP000248961"/>
    </source>
</evidence>
<dbReference type="InterPro" id="IPR020241">
    <property type="entry name" value="RNase_P/MRP_Pop7_fungi"/>
</dbReference>
<dbReference type="AlphaFoldDB" id="A0A395HR65"/>